<organism evidence="2">
    <name type="scientific">Graphocephala atropunctata</name>
    <dbReference type="NCBI Taxonomy" id="36148"/>
    <lineage>
        <taxon>Eukaryota</taxon>
        <taxon>Metazoa</taxon>
        <taxon>Ecdysozoa</taxon>
        <taxon>Arthropoda</taxon>
        <taxon>Hexapoda</taxon>
        <taxon>Insecta</taxon>
        <taxon>Pterygota</taxon>
        <taxon>Neoptera</taxon>
        <taxon>Paraneoptera</taxon>
        <taxon>Hemiptera</taxon>
        <taxon>Auchenorrhyncha</taxon>
        <taxon>Membracoidea</taxon>
        <taxon>Cicadellidae</taxon>
        <taxon>Cicadellinae</taxon>
        <taxon>Cicadellini</taxon>
        <taxon>Graphocephala</taxon>
    </lineage>
</organism>
<feature type="region of interest" description="Disordered" evidence="1">
    <location>
        <begin position="526"/>
        <end position="600"/>
    </location>
</feature>
<feature type="compositionally biased region" description="Basic and acidic residues" evidence="1">
    <location>
        <begin position="537"/>
        <end position="554"/>
    </location>
</feature>
<accession>A0A1B6M8P2</accession>
<feature type="compositionally biased region" description="Basic residues" evidence="1">
    <location>
        <begin position="165"/>
        <end position="174"/>
    </location>
</feature>
<feature type="compositionally biased region" description="Low complexity" evidence="1">
    <location>
        <begin position="724"/>
        <end position="735"/>
    </location>
</feature>
<feature type="compositionally biased region" description="Polar residues" evidence="1">
    <location>
        <begin position="1075"/>
        <end position="1086"/>
    </location>
</feature>
<feature type="compositionally biased region" description="Basic and acidic residues" evidence="1">
    <location>
        <begin position="369"/>
        <end position="379"/>
    </location>
</feature>
<feature type="compositionally biased region" description="Low complexity" evidence="1">
    <location>
        <begin position="410"/>
        <end position="426"/>
    </location>
</feature>
<dbReference type="EMBL" id="GEBQ01007753">
    <property type="protein sequence ID" value="JAT32224.1"/>
    <property type="molecule type" value="Transcribed_RNA"/>
</dbReference>
<feature type="compositionally biased region" description="Polar residues" evidence="1">
    <location>
        <begin position="210"/>
        <end position="226"/>
    </location>
</feature>
<feature type="compositionally biased region" description="Basic and acidic residues" evidence="1">
    <location>
        <begin position="1087"/>
        <end position="1101"/>
    </location>
</feature>
<feature type="compositionally biased region" description="Low complexity" evidence="1">
    <location>
        <begin position="744"/>
        <end position="757"/>
    </location>
</feature>
<feature type="compositionally biased region" description="Basic residues" evidence="1">
    <location>
        <begin position="431"/>
        <end position="449"/>
    </location>
</feature>
<feature type="compositionally biased region" description="Pro residues" evidence="1">
    <location>
        <begin position="230"/>
        <end position="243"/>
    </location>
</feature>
<evidence type="ECO:0000313" key="2">
    <source>
        <dbReference type="EMBL" id="JAT32224.1"/>
    </source>
</evidence>
<feature type="compositionally biased region" description="Low complexity" evidence="1">
    <location>
        <begin position="555"/>
        <end position="569"/>
    </location>
</feature>
<feature type="region of interest" description="Disordered" evidence="1">
    <location>
        <begin position="410"/>
        <end position="449"/>
    </location>
</feature>
<gene>
    <name evidence="2" type="ORF">g.13683</name>
</gene>
<feature type="region of interest" description="Disordered" evidence="1">
    <location>
        <begin position="1058"/>
        <end position="1103"/>
    </location>
</feature>
<feature type="non-terminal residue" evidence="2">
    <location>
        <position position="1"/>
    </location>
</feature>
<feature type="compositionally biased region" description="Basic residues" evidence="1">
    <location>
        <begin position="526"/>
        <end position="536"/>
    </location>
</feature>
<feature type="region of interest" description="Disordered" evidence="1">
    <location>
        <begin position="320"/>
        <end position="383"/>
    </location>
</feature>
<dbReference type="GO" id="GO:0003677">
    <property type="term" value="F:DNA binding"/>
    <property type="evidence" value="ECO:0007669"/>
    <property type="project" value="InterPro"/>
</dbReference>
<feature type="compositionally biased region" description="Basic residues" evidence="1">
    <location>
        <begin position="265"/>
        <end position="280"/>
    </location>
</feature>
<sequence>LAQQLGEPEADISISEQLQVINQEDLAAILPDVVGGAPLFDGFEDVSSGEGWGAASGKGGPVPRPGVGPGQESSSDMELMPEQEQIVSEAIKRIDLDSEGPGEEEEARHQSSASGEDDEHDEVGYSSTLLEQFVEKTEQLSKSKCAKVTPPPSRDAPSTVTVPAVRRRRGRPPKNSKAPQNNAASNDPQNRLVMPELDYMRLDCSVSNVSPDSGIQSVAGSPSHQCSPAWHPPAHSPAPPPNVPHNSKLYATTADLLGEMGGKRGPGRPKGSGRRKRRKVINPEMLLNKEELRHAREVLKVPPFYRHAPNQKTVVNMVESNDELPKLPGMVPGKRGPGRPKKTPPTLEPMLPLGSTKSKKPSGNLGTKGSRERGEDRLAYTESSGSLLQDICERVSKRLDIPLPLARVPKSLNEKAGSSSSKSPQSETKANSRHKLGASLEKRKKGRRKMMMQGRSLALSKGLMKVRQHKHKKRKKMRKTLNSLHPRFVMDLEKLIQDFNKMCRINTEAVQTKSSDNPPMLPSIFRVKRIVKKRKGSERDRDSGPEAEIAKEKTPTQSSVTSITVTPSVVKRRPKKSAVETTKNRDRPEANNEQRLPLKKRHYHISAAPAVPMEPAVSPDPDGPVEPSKPVSAKSVIVSVSEKLSEKTHPATGAKSGSSSAKVDKPDNKAKVDLHRNSIDEAIEATITRYSHESRSVIVTPKKRHRLEMEKKGSGTSPVIRNLSGSKSEVSSVGSPQPTKRVSSRSSSTNNQSATRTVSPSPTPPQSKRSTSKVASKPDPSVVAPRQRSGSRGSTAAASEVAIPAVNSPVQPVAKRANTRSADASVQPASTPTSKRTSRMTTSVEKPEEKTASTAPVVTSATQAVLNKRAAAREKAAALSTTAEPTTPAAEPAKPMIQNVGVLSTRSAAKILPNAPLITPIPPAEITLKSGRLRNKPPAGVFEPSSKADELMSLVSIHPPHVKNMNNVLSQLSEKLKSFESSEPLSKPILKLDESHNGRNRPKRLNDSSGDEEKKMKKRKVICDVRVHVTKLSPSDLVLKKVMGVVKAKIRRRNRINRTGFPIKKKKKKKPLDIRSTSLLELPSSNEGEKTKSHNESKGNLHDLPAPVLCMKKVDDVKVKEESSDTFVEEAKPLCQRIDKIEDSTPMSQRIKKTSDLTKPLITRLAKKLETPKIVLRESHKTLLRDTPKALIKETPKGL</sequence>
<proteinExistence type="predicted"/>
<dbReference type="AlphaFoldDB" id="A0A1B6M8P2"/>
<feature type="compositionally biased region" description="Basic and acidic residues" evidence="1">
    <location>
        <begin position="582"/>
        <end position="592"/>
    </location>
</feature>
<feature type="compositionally biased region" description="Low complexity" evidence="1">
    <location>
        <begin position="788"/>
        <end position="799"/>
    </location>
</feature>
<feature type="compositionally biased region" description="Basic and acidic residues" evidence="1">
    <location>
        <begin position="662"/>
        <end position="679"/>
    </location>
</feature>
<feature type="region of interest" description="Disordered" evidence="1">
    <location>
        <begin position="987"/>
        <end position="1018"/>
    </location>
</feature>
<feature type="compositionally biased region" description="Polar residues" evidence="1">
    <location>
        <begin position="819"/>
        <end position="844"/>
    </location>
</feature>
<dbReference type="InterPro" id="IPR017956">
    <property type="entry name" value="AT_hook_DNA-bd_motif"/>
</dbReference>
<protein>
    <submittedName>
        <fullName evidence="2">Uncharacterized protein</fullName>
    </submittedName>
</protein>
<dbReference type="PRINTS" id="PR00929">
    <property type="entry name" value="ATHOOK"/>
</dbReference>
<feature type="non-terminal residue" evidence="2">
    <location>
        <position position="1199"/>
    </location>
</feature>
<feature type="region of interest" description="Disordered" evidence="1">
    <location>
        <begin position="44"/>
        <end position="196"/>
    </location>
</feature>
<feature type="region of interest" description="Disordered" evidence="1">
    <location>
        <begin position="612"/>
        <end position="858"/>
    </location>
</feature>
<feature type="compositionally biased region" description="Polar residues" evidence="1">
    <location>
        <begin position="177"/>
        <end position="189"/>
    </location>
</feature>
<feature type="region of interest" description="Disordered" evidence="1">
    <location>
        <begin position="210"/>
        <end position="285"/>
    </location>
</feature>
<evidence type="ECO:0000256" key="1">
    <source>
        <dbReference type="SAM" id="MobiDB-lite"/>
    </source>
</evidence>
<reference evidence="2" key="1">
    <citation type="submission" date="2015-11" db="EMBL/GenBank/DDBJ databases">
        <title>De novo transcriptome assembly of four potential Pierce s Disease insect vectors from Arizona vineyards.</title>
        <authorList>
            <person name="Tassone E.E."/>
        </authorList>
    </citation>
    <scope>NUCLEOTIDE SEQUENCE</scope>
</reference>
<feature type="compositionally biased region" description="Gly residues" evidence="1">
    <location>
        <begin position="50"/>
        <end position="60"/>
    </location>
</feature>
<name>A0A1B6M8P2_9HEMI</name>